<accession>A0A8H7ET69</accession>
<protein>
    <submittedName>
        <fullName evidence="1">Uncharacterized protein</fullName>
    </submittedName>
</protein>
<name>A0A8H7ET69_9FUNG</name>
<dbReference type="EMBL" id="JABAYA010000085">
    <property type="protein sequence ID" value="KAF7726044.1"/>
    <property type="molecule type" value="Genomic_DNA"/>
</dbReference>
<dbReference type="Proteomes" id="UP000605846">
    <property type="component" value="Unassembled WGS sequence"/>
</dbReference>
<dbReference type="AlphaFoldDB" id="A0A8H7ET69"/>
<dbReference type="Gene3D" id="3.80.10.10">
    <property type="entry name" value="Ribonuclease Inhibitor"/>
    <property type="match status" value="1"/>
</dbReference>
<proteinExistence type="predicted"/>
<comment type="caution">
    <text evidence="1">The sequence shown here is derived from an EMBL/GenBank/DDBJ whole genome shotgun (WGS) entry which is preliminary data.</text>
</comment>
<gene>
    <name evidence="1" type="ORF">EC973_009109</name>
</gene>
<reference evidence="1" key="1">
    <citation type="submission" date="2020-01" db="EMBL/GenBank/DDBJ databases">
        <title>Genome Sequencing of Three Apophysomyces-Like Fungal Strains Confirms a Novel Fungal Genus in the Mucoromycota with divergent Burkholderia-like Endosymbiotic Bacteria.</title>
        <authorList>
            <person name="Stajich J.E."/>
            <person name="Macias A.M."/>
            <person name="Carter-House D."/>
            <person name="Lovett B."/>
            <person name="Kasson L.R."/>
            <person name="Berry K."/>
            <person name="Grigoriev I."/>
            <person name="Chang Y."/>
            <person name="Spatafora J."/>
            <person name="Kasson M.T."/>
        </authorList>
    </citation>
    <scope>NUCLEOTIDE SEQUENCE</scope>
    <source>
        <strain evidence="1">NRRL A-21654</strain>
    </source>
</reference>
<evidence type="ECO:0000313" key="1">
    <source>
        <dbReference type="EMBL" id="KAF7726044.1"/>
    </source>
</evidence>
<keyword evidence="2" id="KW-1185">Reference proteome</keyword>
<dbReference type="InterPro" id="IPR032675">
    <property type="entry name" value="LRR_dom_sf"/>
</dbReference>
<sequence length="171" mass="19768">MSVLNPDRWPAMPSRLPQLEELSIGIVYRLTHQLKQLTMADLDAIHRNLPRLRRLRLDNAFGADIWAEEVVPCDNLRELELIVRGRYIGLGYFVRKYARPEQLKFQLYNQSEQTLHEELRSEELSNKVGFWQSLGKLTLLSTSPHQPLFLTLKFARCAPCSFGDSGHVQHG</sequence>
<evidence type="ECO:0000313" key="2">
    <source>
        <dbReference type="Proteomes" id="UP000605846"/>
    </source>
</evidence>
<organism evidence="1 2">
    <name type="scientific">Apophysomyces ossiformis</name>
    <dbReference type="NCBI Taxonomy" id="679940"/>
    <lineage>
        <taxon>Eukaryota</taxon>
        <taxon>Fungi</taxon>
        <taxon>Fungi incertae sedis</taxon>
        <taxon>Mucoromycota</taxon>
        <taxon>Mucoromycotina</taxon>
        <taxon>Mucoromycetes</taxon>
        <taxon>Mucorales</taxon>
        <taxon>Mucorineae</taxon>
        <taxon>Mucoraceae</taxon>
        <taxon>Apophysomyces</taxon>
    </lineage>
</organism>